<dbReference type="Proteomes" id="UP000636264">
    <property type="component" value="Unassembled WGS sequence"/>
</dbReference>
<comment type="caution">
    <text evidence="2">The sequence shown here is derived from an EMBL/GenBank/DDBJ whole genome shotgun (WGS) entry which is preliminary data.</text>
</comment>
<accession>A0A916W3G7</accession>
<proteinExistence type="predicted"/>
<feature type="transmembrane region" description="Helical" evidence="1">
    <location>
        <begin position="27"/>
        <end position="47"/>
    </location>
</feature>
<sequence length="64" mass="7034">MALKQKGAYCSNCQKQVLAQGTKPNHILHLLLTIVTGGLWAPVWLLITFMSAGNYRCTQCGSRV</sequence>
<keyword evidence="1" id="KW-0812">Transmembrane</keyword>
<gene>
    <name evidence="2" type="ORF">GCM10011385_17720</name>
</gene>
<reference evidence="2" key="1">
    <citation type="journal article" date="2014" name="Int. J. Syst. Evol. Microbiol.">
        <title>Complete genome sequence of Corynebacterium casei LMG S-19264T (=DSM 44701T), isolated from a smear-ripened cheese.</title>
        <authorList>
            <consortium name="US DOE Joint Genome Institute (JGI-PGF)"/>
            <person name="Walter F."/>
            <person name="Albersmeier A."/>
            <person name="Kalinowski J."/>
            <person name="Ruckert C."/>
        </authorList>
    </citation>
    <scope>NUCLEOTIDE SEQUENCE</scope>
    <source>
        <strain evidence="2">CGMCC 1.15320</strain>
    </source>
</reference>
<reference evidence="2" key="2">
    <citation type="submission" date="2020-09" db="EMBL/GenBank/DDBJ databases">
        <authorList>
            <person name="Sun Q."/>
            <person name="Zhou Y."/>
        </authorList>
    </citation>
    <scope>NUCLEOTIDE SEQUENCE</scope>
    <source>
        <strain evidence="2">CGMCC 1.15320</strain>
    </source>
</reference>
<evidence type="ECO:0000313" key="2">
    <source>
        <dbReference type="EMBL" id="GGA64333.1"/>
    </source>
</evidence>
<keyword evidence="1" id="KW-0472">Membrane</keyword>
<evidence type="ECO:0000256" key="1">
    <source>
        <dbReference type="SAM" id="Phobius"/>
    </source>
</evidence>
<evidence type="ECO:0000313" key="3">
    <source>
        <dbReference type="Proteomes" id="UP000636264"/>
    </source>
</evidence>
<protein>
    <recommendedName>
        <fullName evidence="4">LITAF domain-containing protein</fullName>
    </recommendedName>
</protein>
<dbReference type="RefSeq" id="WP_188720683.1">
    <property type="nucleotide sequence ID" value="NZ_BMIF01000004.1"/>
</dbReference>
<keyword evidence="1" id="KW-1133">Transmembrane helix</keyword>
<name>A0A916W3G7_9HYPH</name>
<dbReference type="EMBL" id="BMIF01000004">
    <property type="protein sequence ID" value="GGA64333.1"/>
    <property type="molecule type" value="Genomic_DNA"/>
</dbReference>
<dbReference type="AlphaFoldDB" id="A0A916W3G7"/>
<keyword evidence="3" id="KW-1185">Reference proteome</keyword>
<evidence type="ECO:0008006" key="4">
    <source>
        <dbReference type="Google" id="ProtNLM"/>
    </source>
</evidence>
<organism evidence="2 3">
    <name type="scientific">Nitratireductor aestuarii</name>
    <dbReference type="NCBI Taxonomy" id="1735103"/>
    <lineage>
        <taxon>Bacteria</taxon>
        <taxon>Pseudomonadati</taxon>
        <taxon>Pseudomonadota</taxon>
        <taxon>Alphaproteobacteria</taxon>
        <taxon>Hyphomicrobiales</taxon>
        <taxon>Phyllobacteriaceae</taxon>
        <taxon>Nitratireductor</taxon>
    </lineage>
</organism>